<organism evidence="2 3">
    <name type="scientific">Panicum virgatum</name>
    <name type="common">Blackwell switchgrass</name>
    <dbReference type="NCBI Taxonomy" id="38727"/>
    <lineage>
        <taxon>Eukaryota</taxon>
        <taxon>Viridiplantae</taxon>
        <taxon>Streptophyta</taxon>
        <taxon>Embryophyta</taxon>
        <taxon>Tracheophyta</taxon>
        <taxon>Spermatophyta</taxon>
        <taxon>Magnoliopsida</taxon>
        <taxon>Liliopsida</taxon>
        <taxon>Poales</taxon>
        <taxon>Poaceae</taxon>
        <taxon>PACMAD clade</taxon>
        <taxon>Panicoideae</taxon>
        <taxon>Panicodae</taxon>
        <taxon>Paniceae</taxon>
        <taxon>Panicinae</taxon>
        <taxon>Panicum</taxon>
        <taxon>Panicum sect. Hiantes</taxon>
    </lineage>
</organism>
<evidence type="ECO:0000313" key="3">
    <source>
        <dbReference type="Proteomes" id="UP000823388"/>
    </source>
</evidence>
<evidence type="ECO:0000259" key="1">
    <source>
        <dbReference type="Pfam" id="PF24750"/>
    </source>
</evidence>
<dbReference type="Pfam" id="PF24750">
    <property type="entry name" value="b-prop_At3g26010-like"/>
    <property type="match status" value="1"/>
</dbReference>
<accession>A0A8T0SQV9</accession>
<keyword evidence="3" id="KW-1185">Reference proteome</keyword>
<dbReference type="Proteomes" id="UP000823388">
    <property type="component" value="Chromosome 5K"/>
</dbReference>
<dbReference type="PANTHER" id="PTHR35546:SF83">
    <property type="entry name" value="EXPRESSED PROTEIN"/>
    <property type="match status" value="1"/>
</dbReference>
<evidence type="ECO:0000313" key="2">
    <source>
        <dbReference type="EMBL" id="KAG2598549.1"/>
    </source>
</evidence>
<comment type="caution">
    <text evidence="2">The sequence shown here is derived from an EMBL/GenBank/DDBJ whole genome shotgun (WGS) entry which is preliminary data.</text>
</comment>
<protein>
    <recommendedName>
        <fullName evidence="1">F-box protein At3g26010-like beta-propeller domain-containing protein</fullName>
    </recommendedName>
</protein>
<proteinExistence type="predicted"/>
<name>A0A8T0SQV9_PANVG</name>
<dbReference type="EMBL" id="CM029045">
    <property type="protein sequence ID" value="KAG2598549.1"/>
    <property type="molecule type" value="Genomic_DNA"/>
</dbReference>
<dbReference type="AlphaFoldDB" id="A0A8T0SQV9"/>
<feature type="domain" description="F-box protein At3g26010-like beta-propeller" evidence="1">
    <location>
        <begin position="43"/>
        <end position="244"/>
    </location>
</feature>
<sequence>MPGGRRSSCPALTSPRMACPSPTRRPAACCCAPGRGSTWPTVSYFVCKPVTRQRAALPELQDLCFKLQCGLLTVAAAAAAGTEGTFQVVVIEEWQFEDLFLQLWIFSSDTGRWRSTSSTRLQPAAGAGPKSGAAYWMQRDGKTAIAYNSARGSLRVIDLPGSGGVRRSKLCIGERNSGGGLRYARAGPSELEVCYSPTVEGHAWTLARRVGVSELLGLDADATWLQRRVMLLGFHPINADVVFLALPAGVAAYSMGPFGLD</sequence>
<gene>
    <name evidence="2" type="ORF">PVAP13_5KG371700</name>
</gene>
<reference evidence="2" key="1">
    <citation type="submission" date="2020-05" db="EMBL/GenBank/DDBJ databases">
        <title>WGS assembly of Panicum virgatum.</title>
        <authorList>
            <person name="Lovell J.T."/>
            <person name="Jenkins J."/>
            <person name="Shu S."/>
            <person name="Juenger T.E."/>
            <person name="Schmutz J."/>
        </authorList>
    </citation>
    <scope>NUCLEOTIDE SEQUENCE</scope>
    <source>
        <strain evidence="2">AP13</strain>
    </source>
</reference>
<dbReference type="InterPro" id="IPR055290">
    <property type="entry name" value="At3g26010-like"/>
</dbReference>
<dbReference type="InterPro" id="IPR056592">
    <property type="entry name" value="Beta-prop_At3g26010-like"/>
</dbReference>
<dbReference type="PANTHER" id="PTHR35546">
    <property type="entry name" value="F-BOX PROTEIN INTERACTION DOMAIN PROTEIN-RELATED"/>
    <property type="match status" value="1"/>
</dbReference>